<evidence type="ECO:0000256" key="1">
    <source>
        <dbReference type="SAM" id="SignalP"/>
    </source>
</evidence>
<dbReference type="Gene3D" id="2.60.40.10">
    <property type="entry name" value="Immunoglobulins"/>
    <property type="match status" value="1"/>
</dbReference>
<feature type="domain" description="Ig-like" evidence="2">
    <location>
        <begin position="11"/>
        <end position="121"/>
    </location>
</feature>
<dbReference type="InterPro" id="IPR003599">
    <property type="entry name" value="Ig_sub"/>
</dbReference>
<sequence length="154" mass="17050">MGVLAAMFWVPVVLFLETLLSGSESQVIVVTQPASMSVSPGSTVKLPCAVSSDLKISSERVRWYQQKTGTPSFLYHYYTSSDQGRGSGVPERFSVSPDSSKNLWNLVITGVQAEDEANYYCSTWDNRPHAYHCDPSLWGTETKTSYCLAGHQQE</sequence>
<evidence type="ECO:0000259" key="2">
    <source>
        <dbReference type="PROSITE" id="PS50835"/>
    </source>
</evidence>
<dbReference type="InterPro" id="IPR013106">
    <property type="entry name" value="Ig_V-set"/>
</dbReference>
<dbReference type="PROSITE" id="PS50835">
    <property type="entry name" value="IG_LIKE"/>
    <property type="match status" value="1"/>
</dbReference>
<feature type="signal peptide" evidence="1">
    <location>
        <begin position="1"/>
        <end position="25"/>
    </location>
</feature>
<reference evidence="3" key="3">
    <citation type="submission" date="2025-09" db="UniProtKB">
        <authorList>
            <consortium name="Ensembl"/>
        </authorList>
    </citation>
    <scope>IDENTIFICATION</scope>
</reference>
<keyword evidence="1" id="KW-0732">Signal</keyword>
<dbReference type="GeneTree" id="ENSGT00940000154179"/>
<dbReference type="AlphaFoldDB" id="A0A670K054"/>
<protein>
    <recommendedName>
        <fullName evidence="2">Ig-like domain-containing protein</fullName>
    </recommendedName>
</protein>
<dbReference type="InterPro" id="IPR050150">
    <property type="entry name" value="IgV_Light_Chain"/>
</dbReference>
<dbReference type="SUPFAM" id="SSF48726">
    <property type="entry name" value="Immunoglobulin"/>
    <property type="match status" value="1"/>
</dbReference>
<dbReference type="SMART" id="SM00409">
    <property type="entry name" value="IG"/>
    <property type="match status" value="1"/>
</dbReference>
<accession>A0A670K054</accession>
<dbReference type="InterPro" id="IPR036179">
    <property type="entry name" value="Ig-like_dom_sf"/>
</dbReference>
<dbReference type="Pfam" id="PF07686">
    <property type="entry name" value="V-set"/>
    <property type="match status" value="1"/>
</dbReference>
<dbReference type="PANTHER" id="PTHR23267">
    <property type="entry name" value="IMMUNOGLOBULIN LIGHT CHAIN"/>
    <property type="match status" value="1"/>
</dbReference>
<dbReference type="SMART" id="SM00406">
    <property type="entry name" value="IGv"/>
    <property type="match status" value="1"/>
</dbReference>
<organism evidence="3 4">
    <name type="scientific">Podarcis muralis</name>
    <name type="common">Wall lizard</name>
    <name type="synonym">Lacerta muralis</name>
    <dbReference type="NCBI Taxonomy" id="64176"/>
    <lineage>
        <taxon>Eukaryota</taxon>
        <taxon>Metazoa</taxon>
        <taxon>Chordata</taxon>
        <taxon>Craniata</taxon>
        <taxon>Vertebrata</taxon>
        <taxon>Euteleostomi</taxon>
        <taxon>Lepidosauria</taxon>
        <taxon>Squamata</taxon>
        <taxon>Bifurcata</taxon>
        <taxon>Unidentata</taxon>
        <taxon>Episquamata</taxon>
        <taxon>Laterata</taxon>
        <taxon>Lacertibaenia</taxon>
        <taxon>Lacertidae</taxon>
        <taxon>Podarcis</taxon>
    </lineage>
</organism>
<dbReference type="Ensembl" id="ENSPMRT00000030717.1">
    <property type="protein sequence ID" value="ENSPMRP00000028954.1"/>
    <property type="gene ID" value="ENSPMRG00000018724.1"/>
</dbReference>
<name>A0A670K054_PODMU</name>
<reference evidence="3" key="2">
    <citation type="submission" date="2025-08" db="UniProtKB">
        <authorList>
            <consortium name="Ensembl"/>
        </authorList>
    </citation>
    <scope>IDENTIFICATION</scope>
</reference>
<evidence type="ECO:0000313" key="4">
    <source>
        <dbReference type="Proteomes" id="UP000472272"/>
    </source>
</evidence>
<keyword evidence="4" id="KW-1185">Reference proteome</keyword>
<dbReference type="InterPro" id="IPR007110">
    <property type="entry name" value="Ig-like_dom"/>
</dbReference>
<dbReference type="Proteomes" id="UP000472272">
    <property type="component" value="Chromosome 16"/>
</dbReference>
<proteinExistence type="predicted"/>
<evidence type="ECO:0000313" key="3">
    <source>
        <dbReference type="Ensembl" id="ENSPMRP00000028954.1"/>
    </source>
</evidence>
<dbReference type="InterPro" id="IPR013783">
    <property type="entry name" value="Ig-like_fold"/>
</dbReference>
<reference evidence="3 4" key="1">
    <citation type="journal article" date="2019" name="Proc. Natl. Acad. Sci. U.S.A.">
        <title>Regulatory changes in pterin and carotenoid genes underlie balanced color polymorphisms in the wall lizard.</title>
        <authorList>
            <person name="Andrade P."/>
            <person name="Pinho C."/>
            <person name="Perez I de Lanuza G."/>
            <person name="Afonso S."/>
            <person name="Brejcha J."/>
            <person name="Rubin C.J."/>
            <person name="Wallerman O."/>
            <person name="Pereira P."/>
            <person name="Sabatino S.J."/>
            <person name="Bellati A."/>
            <person name="Pellitteri-Rosa D."/>
            <person name="Bosakova Z."/>
            <person name="Bunikis I."/>
            <person name="Carretero M.A."/>
            <person name="Feiner N."/>
            <person name="Marsik P."/>
            <person name="Pauperio F."/>
            <person name="Salvi D."/>
            <person name="Soler L."/>
            <person name="While G.M."/>
            <person name="Uller T."/>
            <person name="Font E."/>
            <person name="Andersson L."/>
            <person name="Carneiro M."/>
        </authorList>
    </citation>
    <scope>NUCLEOTIDE SEQUENCE</scope>
</reference>
<feature type="chain" id="PRO_5025344838" description="Ig-like domain-containing protein" evidence="1">
    <location>
        <begin position="26"/>
        <end position="154"/>
    </location>
</feature>
<dbReference type="OMA" id="CASWDYK"/>